<dbReference type="Proteomes" id="UP000831859">
    <property type="component" value="Chromosome"/>
</dbReference>
<evidence type="ECO:0000256" key="10">
    <source>
        <dbReference type="ARBA" id="ARBA00023204"/>
    </source>
</evidence>
<dbReference type="InterPro" id="IPR050077">
    <property type="entry name" value="LexA_repressor"/>
</dbReference>
<evidence type="ECO:0000259" key="14">
    <source>
        <dbReference type="Pfam" id="PF00717"/>
    </source>
</evidence>
<evidence type="ECO:0000313" key="16">
    <source>
        <dbReference type="EMBL" id="UQS85493.1"/>
    </source>
</evidence>
<keyword evidence="6 12" id="KW-0068">Autocatalytic cleavage</keyword>
<evidence type="ECO:0000256" key="11">
    <source>
        <dbReference type="ARBA" id="ARBA00023236"/>
    </source>
</evidence>
<dbReference type="PRINTS" id="PR00726">
    <property type="entry name" value="LEXASERPTASE"/>
</dbReference>
<keyword evidence="9 12" id="KW-0804">Transcription</keyword>
<evidence type="ECO:0000256" key="8">
    <source>
        <dbReference type="ARBA" id="ARBA00023125"/>
    </source>
</evidence>
<dbReference type="PANTHER" id="PTHR33516">
    <property type="entry name" value="LEXA REPRESSOR"/>
    <property type="match status" value="1"/>
</dbReference>
<evidence type="ECO:0000313" key="17">
    <source>
        <dbReference type="Proteomes" id="UP000831859"/>
    </source>
</evidence>
<organism evidence="16 17">
    <name type="scientific">Apilactobacillus apisilvae</name>
    <dbReference type="NCBI Taxonomy" id="2923364"/>
    <lineage>
        <taxon>Bacteria</taxon>
        <taxon>Bacillati</taxon>
        <taxon>Bacillota</taxon>
        <taxon>Bacilli</taxon>
        <taxon>Lactobacillales</taxon>
        <taxon>Lactobacillaceae</taxon>
        <taxon>Apilactobacillus</taxon>
    </lineage>
</organism>
<keyword evidence="7 12" id="KW-0805">Transcription regulation</keyword>
<keyword evidence="5 12" id="KW-0378">Hydrolase</keyword>
<evidence type="ECO:0000256" key="5">
    <source>
        <dbReference type="ARBA" id="ARBA00022801"/>
    </source>
</evidence>
<dbReference type="InterPro" id="IPR036390">
    <property type="entry name" value="WH_DNA-bd_sf"/>
</dbReference>
<keyword evidence="11 12" id="KW-0742">SOS response</keyword>
<sequence length="212" mass="23927">MTFQTRKTSNKQIAILKFIWETINNQGYPPTVREIGKAMGLSSTSTVHGHLSRLTQRGLLVKNNAKPRAMEITEKGFKEIGVNAYPERIPLLGNVAAGEPILAIEESNDYFSLSDQYNKSTDDIFMLNIKGESMINIGIFNNDKVIVKKQSNAENGDIVIAMTDKNEVTCKRFFKEEKYYKLQPENDYMEPIILKQVSIIGKVVGLYRSNIG</sequence>
<feature type="active site" description="For autocatalytic cleavage activity" evidence="12">
    <location>
        <position position="171"/>
    </location>
</feature>
<comment type="similarity">
    <text evidence="1 12 13">Belongs to the peptidase S24 family.</text>
</comment>
<comment type="function">
    <text evidence="12">Represses a number of genes involved in the response to DNA damage (SOS response), including recA and lexA. In the presence of single-stranded DNA, RecA interacts with LexA causing an autocatalytic cleavage which disrupts the DNA-binding part of LexA, leading to derepression of the SOS regulon and eventually DNA repair.</text>
</comment>
<comment type="catalytic activity">
    <reaction evidence="12">
        <text>Hydrolysis of Ala-|-Gly bond in repressor LexA.</text>
        <dbReference type="EC" id="3.4.21.88"/>
    </reaction>
</comment>
<dbReference type="InterPro" id="IPR006199">
    <property type="entry name" value="LexA_DNA-bd_dom"/>
</dbReference>
<dbReference type="CDD" id="cd06529">
    <property type="entry name" value="S24_LexA-like"/>
    <property type="match status" value="1"/>
</dbReference>
<evidence type="ECO:0000256" key="12">
    <source>
        <dbReference type="HAMAP-Rule" id="MF_00015"/>
    </source>
</evidence>
<evidence type="ECO:0000256" key="1">
    <source>
        <dbReference type="ARBA" id="ARBA00007484"/>
    </source>
</evidence>
<dbReference type="SUPFAM" id="SSF46785">
    <property type="entry name" value="Winged helix' DNA-binding domain"/>
    <property type="match status" value="1"/>
</dbReference>
<keyword evidence="4 12" id="KW-0227">DNA damage</keyword>
<dbReference type="HAMAP" id="MF_00015">
    <property type="entry name" value="LexA"/>
    <property type="match status" value="1"/>
</dbReference>
<evidence type="ECO:0000256" key="3">
    <source>
        <dbReference type="ARBA" id="ARBA00022705"/>
    </source>
</evidence>
<dbReference type="Gene3D" id="2.10.109.10">
    <property type="entry name" value="Umud Fragment, subunit A"/>
    <property type="match status" value="1"/>
</dbReference>
<gene>
    <name evidence="12 16" type="primary">lexA</name>
    <name evidence="16" type="ORF">MOO46_02590</name>
</gene>
<comment type="subunit">
    <text evidence="12">Homodimer.</text>
</comment>
<evidence type="ECO:0000256" key="13">
    <source>
        <dbReference type="RuleBase" id="RU003991"/>
    </source>
</evidence>
<feature type="active site" description="For autocatalytic cleavage activity" evidence="12">
    <location>
        <position position="133"/>
    </location>
</feature>
<evidence type="ECO:0000256" key="4">
    <source>
        <dbReference type="ARBA" id="ARBA00022763"/>
    </source>
</evidence>
<dbReference type="Pfam" id="PF00717">
    <property type="entry name" value="Peptidase_S24"/>
    <property type="match status" value="1"/>
</dbReference>
<dbReference type="InterPro" id="IPR015927">
    <property type="entry name" value="Peptidase_S24_S26A/B/C"/>
</dbReference>
<reference evidence="16 17" key="1">
    <citation type="journal article" date="2022" name="Int. J. Syst. Evol. Microbiol.">
        <title>Apilactobacillus apisilvae sp. nov., Nicolia spurrieriana gen. nov. sp. nov., Bombilactobacillus folatiphilus sp. nov. and Bombilactobacillus thymidiniphilus sp. nov., four new lactic acid bacterial isolates from stingless bees Tetragonula carbonaria and Austroplebeia australis.</title>
        <authorList>
            <person name="Oliphant S.A."/>
            <person name="Watson-Haigh N.S."/>
            <person name="Sumby K.M."/>
            <person name="Gardner J."/>
            <person name="Groom S."/>
            <person name="Jiranek V."/>
        </authorList>
    </citation>
    <scope>NUCLEOTIDE SEQUENCE [LARGE SCALE GENOMIC DNA]</scope>
    <source>
        <strain evidence="16 17">SG5_A10</strain>
    </source>
</reference>
<dbReference type="InterPro" id="IPR036388">
    <property type="entry name" value="WH-like_DNA-bd_sf"/>
</dbReference>
<evidence type="ECO:0000259" key="15">
    <source>
        <dbReference type="Pfam" id="PF01726"/>
    </source>
</evidence>
<keyword evidence="10 12" id="KW-0234">DNA repair</keyword>
<dbReference type="NCBIfam" id="TIGR00498">
    <property type="entry name" value="lexA"/>
    <property type="match status" value="1"/>
</dbReference>
<keyword evidence="3 12" id="KW-0235">DNA replication</keyword>
<dbReference type="EC" id="3.4.21.88" evidence="12"/>
<dbReference type="PANTHER" id="PTHR33516:SF2">
    <property type="entry name" value="LEXA REPRESSOR-RELATED"/>
    <property type="match status" value="1"/>
</dbReference>
<dbReference type="InterPro" id="IPR039418">
    <property type="entry name" value="LexA-like"/>
</dbReference>
<keyword evidence="8 12" id="KW-0238">DNA-binding</keyword>
<name>A0ABY4PIP3_9LACO</name>
<dbReference type="Gene3D" id="1.10.10.10">
    <property type="entry name" value="Winged helix-like DNA-binding domain superfamily/Winged helix DNA-binding domain"/>
    <property type="match status" value="1"/>
</dbReference>
<dbReference type="GO" id="GO:0004252">
    <property type="term" value="F:serine-type endopeptidase activity"/>
    <property type="evidence" value="ECO:0007669"/>
    <property type="project" value="UniProtKB-EC"/>
</dbReference>
<dbReference type="RefSeq" id="WP_249511464.1">
    <property type="nucleotide sequence ID" value="NZ_CP093362.1"/>
</dbReference>
<protein>
    <recommendedName>
        <fullName evidence="12">LexA repressor</fullName>
        <ecNumber evidence="12">3.4.21.88</ecNumber>
    </recommendedName>
</protein>
<evidence type="ECO:0000256" key="6">
    <source>
        <dbReference type="ARBA" id="ARBA00022813"/>
    </source>
</evidence>
<dbReference type="EMBL" id="CP093362">
    <property type="protein sequence ID" value="UQS85493.1"/>
    <property type="molecule type" value="Genomic_DNA"/>
</dbReference>
<proteinExistence type="inferred from homology"/>
<dbReference type="InterPro" id="IPR006200">
    <property type="entry name" value="LexA"/>
</dbReference>
<keyword evidence="17" id="KW-1185">Reference proteome</keyword>
<evidence type="ECO:0000256" key="9">
    <source>
        <dbReference type="ARBA" id="ARBA00023163"/>
    </source>
</evidence>
<evidence type="ECO:0000256" key="2">
    <source>
        <dbReference type="ARBA" id="ARBA00022491"/>
    </source>
</evidence>
<feature type="domain" description="LexA repressor DNA-binding" evidence="15">
    <location>
        <begin position="9"/>
        <end position="69"/>
    </location>
</feature>
<evidence type="ECO:0000256" key="7">
    <source>
        <dbReference type="ARBA" id="ARBA00023015"/>
    </source>
</evidence>
<feature type="site" description="Cleavage; by autolysis" evidence="12">
    <location>
        <begin position="97"/>
        <end position="98"/>
    </location>
</feature>
<dbReference type="SUPFAM" id="SSF51306">
    <property type="entry name" value="LexA/Signal peptidase"/>
    <property type="match status" value="1"/>
</dbReference>
<accession>A0ABY4PIP3</accession>
<feature type="DNA-binding region" description="H-T-H motif" evidence="12">
    <location>
        <begin position="32"/>
        <end position="52"/>
    </location>
</feature>
<keyword evidence="2 12" id="KW-0678">Repressor</keyword>
<dbReference type="InterPro" id="IPR036286">
    <property type="entry name" value="LexA/Signal_pep-like_sf"/>
</dbReference>
<dbReference type="InterPro" id="IPR006197">
    <property type="entry name" value="Peptidase_S24_LexA"/>
</dbReference>
<feature type="domain" description="Peptidase S24/S26A/S26B/S26C" evidence="14">
    <location>
        <begin position="90"/>
        <end position="204"/>
    </location>
</feature>
<dbReference type="Pfam" id="PF01726">
    <property type="entry name" value="LexA_DNA_bind"/>
    <property type="match status" value="1"/>
</dbReference>